<dbReference type="Proteomes" id="UP001162483">
    <property type="component" value="Unassembled WGS sequence"/>
</dbReference>
<dbReference type="PANTHER" id="PTHR14819:SF9">
    <property type="entry name" value="UP-REGULATOR OF CELL PROLIFERATION-LIKE"/>
    <property type="match status" value="1"/>
</dbReference>
<feature type="domain" description="VLIG-type G" evidence="1">
    <location>
        <begin position="1"/>
        <end position="185"/>
    </location>
</feature>
<dbReference type="InterPro" id="IPR052986">
    <property type="entry name" value="VLIG_GTPase"/>
</dbReference>
<keyword evidence="3" id="KW-1185">Reference proteome</keyword>
<evidence type="ECO:0000313" key="2">
    <source>
        <dbReference type="EMBL" id="CAI9536616.1"/>
    </source>
</evidence>
<evidence type="ECO:0000313" key="3">
    <source>
        <dbReference type="Proteomes" id="UP001162483"/>
    </source>
</evidence>
<dbReference type="InterPro" id="IPR027417">
    <property type="entry name" value="P-loop_NTPase"/>
</dbReference>
<protein>
    <recommendedName>
        <fullName evidence="1">VLIG-type G domain-containing protein</fullName>
    </recommendedName>
</protein>
<evidence type="ECO:0000259" key="1">
    <source>
        <dbReference type="PROSITE" id="PS51717"/>
    </source>
</evidence>
<dbReference type="Gene3D" id="3.40.50.300">
    <property type="entry name" value="P-loop containing nucleotide triphosphate hydrolases"/>
    <property type="match status" value="1"/>
</dbReference>
<dbReference type="PROSITE" id="PS51717">
    <property type="entry name" value="G_VLIG"/>
    <property type="match status" value="1"/>
</dbReference>
<comment type="caution">
    <text evidence="2">The sequence shown here is derived from an EMBL/GenBank/DDBJ whole genome shotgun (WGS) entry which is preliminary data.</text>
</comment>
<dbReference type="Pfam" id="PF25683">
    <property type="entry name" value="URGCP_GTPase"/>
    <property type="match status" value="1"/>
</dbReference>
<dbReference type="PANTHER" id="PTHR14819">
    <property type="entry name" value="GTP-BINDING"/>
    <property type="match status" value="1"/>
</dbReference>
<dbReference type="SUPFAM" id="SSF52540">
    <property type="entry name" value="P-loop containing nucleoside triphosphate hydrolases"/>
    <property type="match status" value="1"/>
</dbReference>
<gene>
    <name evidence="2" type="ORF">SPARVUS_LOCUS1059339</name>
</gene>
<organism evidence="2 3">
    <name type="scientific">Staurois parvus</name>
    <dbReference type="NCBI Taxonomy" id="386267"/>
    <lineage>
        <taxon>Eukaryota</taxon>
        <taxon>Metazoa</taxon>
        <taxon>Chordata</taxon>
        <taxon>Craniata</taxon>
        <taxon>Vertebrata</taxon>
        <taxon>Euteleostomi</taxon>
        <taxon>Amphibia</taxon>
        <taxon>Batrachia</taxon>
        <taxon>Anura</taxon>
        <taxon>Neobatrachia</taxon>
        <taxon>Ranoidea</taxon>
        <taxon>Ranidae</taxon>
        <taxon>Staurois</taxon>
    </lineage>
</organism>
<dbReference type="EMBL" id="CATNWA010000348">
    <property type="protein sequence ID" value="CAI9536616.1"/>
    <property type="molecule type" value="Genomic_DNA"/>
</dbReference>
<accession>A0ABN9APV6</accession>
<dbReference type="InterPro" id="IPR030383">
    <property type="entry name" value="G_VLIG_dom"/>
</dbReference>
<reference evidence="2" key="1">
    <citation type="submission" date="2023-05" db="EMBL/GenBank/DDBJ databases">
        <authorList>
            <person name="Stuckert A."/>
        </authorList>
    </citation>
    <scope>NUCLEOTIDE SEQUENCE</scope>
</reference>
<feature type="non-terminal residue" evidence="2">
    <location>
        <position position="185"/>
    </location>
</feature>
<name>A0ABN9APV6_9NEOB</name>
<sequence length="185" mass="20840">MFGLQFPVASGRCTKGAFISLLKVKENFQEELGCHFILVIDTEGLKAPELASLEGSYEHDNELATLVVGLSDITIINMAMETTTDMRDILQIVVHAFLRMKEVGKKPNCQFVHQNVSDVSAHDKNMRDRKKLLDLLDKMTELAAKMEKKTGIMTFGDVMDYDFENHNWYIPALFQGVPPMASVNI</sequence>
<proteinExistence type="predicted"/>